<dbReference type="Gene3D" id="3.10.290.10">
    <property type="entry name" value="RNA-binding S4 domain"/>
    <property type="match status" value="1"/>
</dbReference>
<comment type="catalytic activity">
    <reaction evidence="8 9">
        <text>tRNA(Tyr) + L-tyrosine + ATP = L-tyrosyl-tRNA(Tyr) + AMP + diphosphate + H(+)</text>
        <dbReference type="Rhea" id="RHEA:10220"/>
        <dbReference type="Rhea" id="RHEA-COMP:9706"/>
        <dbReference type="Rhea" id="RHEA-COMP:9707"/>
        <dbReference type="ChEBI" id="CHEBI:15378"/>
        <dbReference type="ChEBI" id="CHEBI:30616"/>
        <dbReference type="ChEBI" id="CHEBI:33019"/>
        <dbReference type="ChEBI" id="CHEBI:58315"/>
        <dbReference type="ChEBI" id="CHEBI:78442"/>
        <dbReference type="ChEBI" id="CHEBI:78536"/>
        <dbReference type="ChEBI" id="CHEBI:456215"/>
        <dbReference type="EC" id="6.1.1.1"/>
    </reaction>
</comment>
<evidence type="ECO:0000256" key="1">
    <source>
        <dbReference type="ARBA" id="ARBA00013160"/>
    </source>
</evidence>
<proteinExistence type="inferred from homology"/>
<comment type="caution">
    <text evidence="10">The sequence shown here is derived from an EMBL/GenBank/DDBJ whole genome shotgun (WGS) entry which is preliminary data.</text>
</comment>
<reference evidence="10 11" key="1">
    <citation type="submission" date="2019-07" db="EMBL/GenBank/DDBJ databases">
        <title>Draft genome assembly of a fouling barnacle, Amphibalanus amphitrite (Darwin, 1854): The first reference genome for Thecostraca.</title>
        <authorList>
            <person name="Kim W."/>
        </authorList>
    </citation>
    <scope>NUCLEOTIDE SEQUENCE [LARGE SCALE GENOMIC DNA]</scope>
    <source>
        <strain evidence="10">SNU_AA5</strain>
        <tissue evidence="10">Soma without cirri and trophi</tissue>
    </source>
</reference>
<dbReference type="InterPro" id="IPR024088">
    <property type="entry name" value="Tyr-tRNA-ligase_bac-type"/>
</dbReference>
<accession>A0A6A4VCC0</accession>
<dbReference type="OrthoDB" id="337870at2759"/>
<dbReference type="GO" id="GO:0006437">
    <property type="term" value="P:tyrosyl-tRNA aminoacylation"/>
    <property type="evidence" value="ECO:0007669"/>
    <property type="project" value="InterPro"/>
</dbReference>
<evidence type="ECO:0000256" key="7">
    <source>
        <dbReference type="ARBA" id="ARBA00033323"/>
    </source>
</evidence>
<evidence type="ECO:0000256" key="8">
    <source>
        <dbReference type="ARBA" id="ARBA00048248"/>
    </source>
</evidence>
<dbReference type="AlphaFoldDB" id="A0A6A4VCC0"/>
<evidence type="ECO:0000313" key="10">
    <source>
        <dbReference type="EMBL" id="KAF0288078.1"/>
    </source>
</evidence>
<dbReference type="InterPro" id="IPR001412">
    <property type="entry name" value="aa-tRNA-synth_I_CS"/>
</dbReference>
<dbReference type="InterPro" id="IPR002307">
    <property type="entry name" value="Tyr-tRNA-ligase"/>
</dbReference>
<dbReference type="NCBIfam" id="TIGR00234">
    <property type="entry name" value="tyrS"/>
    <property type="match status" value="2"/>
</dbReference>
<dbReference type="SUPFAM" id="SSF55174">
    <property type="entry name" value="Alpha-L RNA-binding motif"/>
    <property type="match status" value="1"/>
</dbReference>
<evidence type="ECO:0000256" key="6">
    <source>
        <dbReference type="ARBA" id="ARBA00023146"/>
    </source>
</evidence>
<dbReference type="GO" id="GO:0005739">
    <property type="term" value="C:mitochondrion"/>
    <property type="evidence" value="ECO:0007669"/>
    <property type="project" value="TreeGrafter"/>
</dbReference>
<dbReference type="EMBL" id="VIIS01002133">
    <property type="protein sequence ID" value="KAF0288078.1"/>
    <property type="molecule type" value="Genomic_DNA"/>
</dbReference>
<dbReference type="GO" id="GO:0004831">
    <property type="term" value="F:tyrosine-tRNA ligase activity"/>
    <property type="evidence" value="ECO:0007669"/>
    <property type="project" value="UniProtKB-EC"/>
</dbReference>
<dbReference type="InterPro" id="IPR002305">
    <property type="entry name" value="aa-tRNA-synth_Ic"/>
</dbReference>
<dbReference type="Proteomes" id="UP000440578">
    <property type="component" value="Unassembled WGS sequence"/>
</dbReference>
<dbReference type="FunFam" id="1.10.240.10:FF:000001">
    <property type="entry name" value="Tyrosine--tRNA ligase"/>
    <property type="match status" value="1"/>
</dbReference>
<keyword evidence="4 9" id="KW-0067">ATP-binding</keyword>
<dbReference type="InterPro" id="IPR036986">
    <property type="entry name" value="S4_RNA-bd_sf"/>
</dbReference>
<dbReference type="GO" id="GO:0005524">
    <property type="term" value="F:ATP binding"/>
    <property type="evidence" value="ECO:0007669"/>
    <property type="project" value="UniProtKB-KW"/>
</dbReference>
<keyword evidence="5 9" id="KW-0648">Protein biosynthesis</keyword>
<dbReference type="PRINTS" id="PR01040">
    <property type="entry name" value="TRNASYNTHTYR"/>
</dbReference>
<dbReference type="PANTHER" id="PTHR11766">
    <property type="entry name" value="TYROSYL-TRNA SYNTHETASE"/>
    <property type="match status" value="1"/>
</dbReference>
<evidence type="ECO:0000256" key="3">
    <source>
        <dbReference type="ARBA" id="ARBA00022741"/>
    </source>
</evidence>
<keyword evidence="3 9" id="KW-0547">Nucleotide-binding</keyword>
<protein>
    <recommendedName>
        <fullName evidence="1 9">Tyrosine--tRNA ligase</fullName>
        <ecNumber evidence="1 9">6.1.1.1</ecNumber>
    </recommendedName>
    <alternativeName>
        <fullName evidence="7 9">Tyrosyl-tRNA synthetase</fullName>
    </alternativeName>
</protein>
<keyword evidence="6 9" id="KW-0030">Aminoacyl-tRNA synthetase</keyword>
<dbReference type="PANTHER" id="PTHR11766:SF0">
    <property type="entry name" value="TYROSINE--TRNA LIGASE, MITOCHONDRIAL"/>
    <property type="match status" value="1"/>
</dbReference>
<keyword evidence="11" id="KW-1185">Reference proteome</keyword>
<dbReference type="CDD" id="cd00805">
    <property type="entry name" value="TyrRS_core"/>
    <property type="match status" value="1"/>
</dbReference>
<comment type="similarity">
    <text evidence="9">Belongs to the class-I aminoacyl-tRNA synthetase family.</text>
</comment>
<evidence type="ECO:0000256" key="4">
    <source>
        <dbReference type="ARBA" id="ARBA00022840"/>
    </source>
</evidence>
<dbReference type="Gene3D" id="3.40.50.620">
    <property type="entry name" value="HUPs"/>
    <property type="match status" value="1"/>
</dbReference>
<sequence>MYGNCSRLQDVLNSSEQCFYSGFDPTADSLHVGNLLVLVALLHCQRAGHDVIAVRHYKFIHGQIGGATGQIGDPSGRRTERSAMEVETVEKNASAIEENLRRVFSNHERHFWRERGETDPLPPLRVMNNMEWYSQYSLVDFLAIIGRRFRMSNMLSRASVQSRLQSPDGMSFTEFTYQVFQAYDWLYLWRRHGCAFQARDGSGEGWRANVPAASRNFCPYQPLDSSRDPCSDDVTQVGGADQRGNMVSGYELITGTTDEEVDVFGLSVPLITSEEGAKLGKSAGNTVWLDPQRTSPFDLYQYFVRRPDGEVERLLLLFTFYPPAQVAAIIEKHHEKPESRHAQKKLAESVTTLVHGEEGLRSAKRVTNAIYSRDPEALVSLADAELRSMFRHSPVADLSLRSGMTTLDLAMAAKCFRTEADAARIISAGGFHINQRRVTSAEEVVTADSHVLPSGLTLLRVGKKNYYIVKWV</sequence>
<dbReference type="SUPFAM" id="SSF52374">
    <property type="entry name" value="Nucleotidylyl transferase"/>
    <property type="match status" value="1"/>
</dbReference>
<dbReference type="GO" id="GO:0003723">
    <property type="term" value="F:RNA binding"/>
    <property type="evidence" value="ECO:0007669"/>
    <property type="project" value="InterPro"/>
</dbReference>
<name>A0A6A4VCC0_AMPAM</name>
<evidence type="ECO:0000256" key="5">
    <source>
        <dbReference type="ARBA" id="ARBA00022917"/>
    </source>
</evidence>
<dbReference type="Pfam" id="PF00579">
    <property type="entry name" value="tRNA-synt_1b"/>
    <property type="match status" value="2"/>
</dbReference>
<evidence type="ECO:0000256" key="9">
    <source>
        <dbReference type="RuleBase" id="RU361234"/>
    </source>
</evidence>
<dbReference type="EC" id="6.1.1.1" evidence="1 9"/>
<keyword evidence="2 9" id="KW-0436">Ligase</keyword>
<dbReference type="Gene3D" id="1.10.240.10">
    <property type="entry name" value="Tyrosyl-Transfer RNA Synthetase"/>
    <property type="match status" value="1"/>
</dbReference>
<gene>
    <name evidence="10" type="primary">TyrRS-m_1</name>
    <name evidence="10" type="ORF">FJT64_013522</name>
</gene>
<evidence type="ECO:0000313" key="11">
    <source>
        <dbReference type="Proteomes" id="UP000440578"/>
    </source>
</evidence>
<dbReference type="GO" id="GO:0005829">
    <property type="term" value="C:cytosol"/>
    <property type="evidence" value="ECO:0007669"/>
    <property type="project" value="TreeGrafter"/>
</dbReference>
<organism evidence="10 11">
    <name type="scientific">Amphibalanus amphitrite</name>
    <name type="common">Striped barnacle</name>
    <name type="synonym">Balanus amphitrite</name>
    <dbReference type="NCBI Taxonomy" id="1232801"/>
    <lineage>
        <taxon>Eukaryota</taxon>
        <taxon>Metazoa</taxon>
        <taxon>Ecdysozoa</taxon>
        <taxon>Arthropoda</taxon>
        <taxon>Crustacea</taxon>
        <taxon>Multicrustacea</taxon>
        <taxon>Cirripedia</taxon>
        <taxon>Thoracica</taxon>
        <taxon>Thoracicalcarea</taxon>
        <taxon>Balanomorpha</taxon>
        <taxon>Balanoidea</taxon>
        <taxon>Balanidae</taxon>
        <taxon>Amphibalaninae</taxon>
        <taxon>Amphibalanus</taxon>
    </lineage>
</organism>
<evidence type="ECO:0000256" key="2">
    <source>
        <dbReference type="ARBA" id="ARBA00022598"/>
    </source>
</evidence>
<dbReference type="PROSITE" id="PS00178">
    <property type="entry name" value="AA_TRNA_LIGASE_I"/>
    <property type="match status" value="1"/>
</dbReference>
<dbReference type="InterPro" id="IPR014729">
    <property type="entry name" value="Rossmann-like_a/b/a_fold"/>
</dbReference>